<accession>A0ABT5TVI5</accession>
<gene>
    <name evidence="1" type="ORF">PU560_06250</name>
</gene>
<name>A0ABT5TVI5_9MICO</name>
<evidence type="ECO:0000313" key="2">
    <source>
        <dbReference type="Proteomes" id="UP001165561"/>
    </source>
</evidence>
<reference evidence="1" key="1">
    <citation type="submission" date="2023-02" db="EMBL/GenBank/DDBJ databases">
        <title>Georgenia sp.10Sc9-8, isolated from a soil sample collected from the Taklamakan desert.</title>
        <authorList>
            <person name="Liu S."/>
        </authorList>
    </citation>
    <scope>NUCLEOTIDE SEQUENCE</scope>
    <source>
        <strain evidence="1">10Sc9-8</strain>
    </source>
</reference>
<proteinExistence type="predicted"/>
<dbReference type="EMBL" id="JARACI010000769">
    <property type="protein sequence ID" value="MDD9206072.1"/>
    <property type="molecule type" value="Genomic_DNA"/>
</dbReference>
<comment type="caution">
    <text evidence="1">The sequence shown here is derived from an EMBL/GenBank/DDBJ whole genome shotgun (WGS) entry which is preliminary data.</text>
</comment>
<organism evidence="1 2">
    <name type="scientific">Georgenia halotolerans</name>
    <dbReference type="NCBI Taxonomy" id="3028317"/>
    <lineage>
        <taxon>Bacteria</taxon>
        <taxon>Bacillati</taxon>
        <taxon>Actinomycetota</taxon>
        <taxon>Actinomycetes</taxon>
        <taxon>Micrococcales</taxon>
        <taxon>Bogoriellaceae</taxon>
        <taxon>Georgenia</taxon>
    </lineage>
</organism>
<dbReference type="Proteomes" id="UP001165561">
    <property type="component" value="Unassembled WGS sequence"/>
</dbReference>
<evidence type="ECO:0000313" key="1">
    <source>
        <dbReference type="EMBL" id="MDD9206072.1"/>
    </source>
</evidence>
<protein>
    <submittedName>
        <fullName evidence="1">Uncharacterized protein</fullName>
    </submittedName>
</protein>
<keyword evidence="2" id="KW-1185">Reference proteome</keyword>
<sequence>MRLTRLVDVAAGAVAVDEGFTRARMRSLALSLRHLKFRDVRFMTAPHAGAGWSPDGRQSIVNLDHSRLAPLADASVTDSVGEYLERHEEDVVTLGGWVE</sequence>